<reference evidence="2 3" key="1">
    <citation type="submission" date="2020-04" db="EMBL/GenBank/DDBJ databases">
        <authorList>
            <person name="Hitch T.C.A."/>
            <person name="Wylensek D."/>
            <person name="Clavel T."/>
        </authorList>
    </citation>
    <scope>NUCLEOTIDE SEQUENCE [LARGE SCALE GENOMIC DNA]</scope>
    <source>
        <strain evidence="2 3">PG-251-APC-1</strain>
    </source>
</reference>
<evidence type="ECO:0000313" key="3">
    <source>
        <dbReference type="Proteomes" id="UP000522333"/>
    </source>
</evidence>
<evidence type="ECO:0000313" key="2">
    <source>
        <dbReference type="EMBL" id="NME52968.1"/>
    </source>
</evidence>
<accession>A0A848CF89</accession>
<evidence type="ECO:0000256" key="1">
    <source>
        <dbReference type="SAM" id="MobiDB-lite"/>
    </source>
</evidence>
<dbReference type="AlphaFoldDB" id="A0A848CF89"/>
<dbReference type="EMBL" id="JABAFY010000053">
    <property type="protein sequence ID" value="NME52968.1"/>
    <property type="molecule type" value="Genomic_DNA"/>
</dbReference>
<feature type="region of interest" description="Disordered" evidence="1">
    <location>
        <begin position="28"/>
        <end position="48"/>
    </location>
</feature>
<protein>
    <recommendedName>
        <fullName evidence="4">Tail fiber protein</fullName>
    </recommendedName>
</protein>
<evidence type="ECO:0008006" key="4">
    <source>
        <dbReference type="Google" id="ProtNLM"/>
    </source>
</evidence>
<name>A0A848CF89_9BACT</name>
<comment type="caution">
    <text evidence="2">The sequence shown here is derived from an EMBL/GenBank/DDBJ whole genome shotgun (WGS) entry which is preliminary data.</text>
</comment>
<proteinExistence type="predicted"/>
<organism evidence="2 3">
    <name type="scientific">Desulfovibrio piger</name>
    <dbReference type="NCBI Taxonomy" id="901"/>
    <lineage>
        <taxon>Bacteria</taxon>
        <taxon>Pseudomonadati</taxon>
        <taxon>Thermodesulfobacteriota</taxon>
        <taxon>Desulfovibrionia</taxon>
        <taxon>Desulfovibrionales</taxon>
        <taxon>Desulfovibrionaceae</taxon>
        <taxon>Desulfovibrio</taxon>
    </lineage>
</organism>
<dbReference type="Proteomes" id="UP000522333">
    <property type="component" value="Unassembled WGS sequence"/>
</dbReference>
<sequence>MAGAFQILKQLKEAGDYIANAPQASTVAPKAHGTAAPGVSRSYAREDHVHPKQTTVSTASKLAAKRNIALTGAVTGSADFDGSAGISIAATLTGFDASKITSGTIDIGRIPAAALERLVVVADVAALLKLKSTDVQTGDTVQITAASSINGVSYPAKAMFRVTDGAVFTGSQTEQTVSGALVVYTAGAAASVPWSGVTGKPSTFAPSAHDHSADNITSGTLAAVRGGTGRTDGKAVALATARTISLTGDVTGSASFDGSKNVSITAKRKNATTQHSASGTRSSVIAANADYTVPSYIVGSGHLKVYLDGVMCAGGDNADTCTYKEVGPSGSASTLIRFYQDIPATMDVLATV</sequence>
<dbReference type="RefSeq" id="WP_168936263.1">
    <property type="nucleotide sequence ID" value="NZ_JABAFY010000053.1"/>
</dbReference>
<gene>
    <name evidence="2" type="ORF">HF854_10685</name>
</gene>